<keyword evidence="12" id="KW-1185">Reference proteome</keyword>
<feature type="transmembrane region" description="Helical" evidence="8">
    <location>
        <begin position="12"/>
        <end position="30"/>
    </location>
</feature>
<evidence type="ECO:0000256" key="2">
    <source>
        <dbReference type="ARBA" id="ARBA00022519"/>
    </source>
</evidence>
<comment type="subcellular location">
    <subcellularLocation>
        <location evidence="8">Cell inner membrane</location>
        <topology evidence="8">Single-pass type I membrane protein</topology>
    </subcellularLocation>
    <text evidence="8">Localizes to the Z ring in an FtsZ-dependent manner.</text>
</comment>
<evidence type="ECO:0000256" key="3">
    <source>
        <dbReference type="ARBA" id="ARBA00022618"/>
    </source>
</evidence>
<keyword evidence="1 8" id="KW-1003">Cell membrane</keyword>
<keyword evidence="6 8" id="KW-0472">Membrane</keyword>
<dbReference type="InterPro" id="IPR007449">
    <property type="entry name" value="ZipA_FtsZ-bd_C"/>
</dbReference>
<dbReference type="SMART" id="SM00771">
    <property type="entry name" value="ZipA_C"/>
    <property type="match status" value="1"/>
</dbReference>
<evidence type="ECO:0000256" key="9">
    <source>
        <dbReference type="RuleBase" id="RU003612"/>
    </source>
</evidence>
<evidence type="ECO:0000313" key="11">
    <source>
        <dbReference type="EMBL" id="BCX81214.1"/>
    </source>
</evidence>
<dbReference type="GO" id="GO:0005886">
    <property type="term" value="C:plasma membrane"/>
    <property type="evidence" value="ECO:0007669"/>
    <property type="project" value="UniProtKB-SubCell"/>
</dbReference>
<sequence length="230" mass="25897">MESLDKTTLRIVLAVAGVLLLVGVFLWDSWKKRRRELKDTFETLDRALPENDFEVDEIDAVSLNPAEENLTPDVDVADAEQAEAEAAAEPADETPPPPDLPEVIQLSIAAPKNQPFRGPELLQALTDLGLEYGEMEIFHYRRGGETLFSLASLVKPGTFPIERMEEFHTPGVTLFMQPPLLKRPLESFEIMVKTCHALAQRLGGSEWDDRRQPLTAVRLAQWRRQLRGEA</sequence>
<evidence type="ECO:0000256" key="5">
    <source>
        <dbReference type="ARBA" id="ARBA00022989"/>
    </source>
</evidence>
<evidence type="ECO:0000313" key="12">
    <source>
        <dbReference type="Proteomes" id="UP001321825"/>
    </source>
</evidence>
<dbReference type="PANTHER" id="PTHR38685:SF1">
    <property type="entry name" value="CELL DIVISION PROTEIN ZIPA"/>
    <property type="match status" value="1"/>
</dbReference>
<protein>
    <recommendedName>
        <fullName evidence="8 9">Cell division protein ZipA</fullName>
    </recommendedName>
</protein>
<dbReference type="SUPFAM" id="SSF64383">
    <property type="entry name" value="Cell-division protein ZipA, C-terminal domain"/>
    <property type="match status" value="1"/>
</dbReference>
<name>A0AAU9C9Q2_9GAMM</name>
<dbReference type="KEGG" id="mcau:MIT9_P0792"/>
<keyword evidence="2 8" id="KW-0997">Cell inner membrane</keyword>
<dbReference type="NCBIfam" id="TIGR02205">
    <property type="entry name" value="septum_zipA"/>
    <property type="match status" value="1"/>
</dbReference>
<dbReference type="InterPro" id="IPR036765">
    <property type="entry name" value="ZipA_FtsZ-bd_C_sf"/>
</dbReference>
<dbReference type="Gene3D" id="3.30.1400.10">
    <property type="entry name" value="ZipA, C-terminal FtsZ-binding domain"/>
    <property type="match status" value="1"/>
</dbReference>
<evidence type="ECO:0000256" key="6">
    <source>
        <dbReference type="ARBA" id="ARBA00023136"/>
    </source>
</evidence>
<dbReference type="HAMAP" id="MF_00509">
    <property type="entry name" value="ZipA"/>
    <property type="match status" value="1"/>
</dbReference>
<dbReference type="GO" id="GO:0000917">
    <property type="term" value="P:division septum assembly"/>
    <property type="evidence" value="ECO:0007669"/>
    <property type="project" value="TreeGrafter"/>
</dbReference>
<comment type="subunit">
    <text evidence="8">Interacts with FtsZ via their C-terminal domains.</text>
</comment>
<dbReference type="EMBL" id="AP024714">
    <property type="protein sequence ID" value="BCX81214.1"/>
    <property type="molecule type" value="Genomic_DNA"/>
</dbReference>
<keyword evidence="5 8" id="KW-1133">Transmembrane helix</keyword>
<keyword evidence="7 8" id="KW-0131">Cell cycle</keyword>
<evidence type="ECO:0000256" key="7">
    <source>
        <dbReference type="ARBA" id="ARBA00023306"/>
    </source>
</evidence>
<accession>A0AAU9C9Q2</accession>
<keyword evidence="4 8" id="KW-0812">Transmembrane</keyword>
<evidence type="ECO:0000259" key="10">
    <source>
        <dbReference type="SMART" id="SM00771"/>
    </source>
</evidence>
<comment type="function">
    <text evidence="8 9">Essential cell division protein that stabilizes the FtsZ protofilaments by cross-linking them and that serves as a cytoplasmic membrane anchor for the Z ring. Also required for the recruitment to the septal ring of downstream cell division proteins.</text>
</comment>
<feature type="domain" description="ZipA C-terminal FtsZ-binding" evidence="10">
    <location>
        <begin position="100"/>
        <end position="226"/>
    </location>
</feature>
<dbReference type="GO" id="GO:0043093">
    <property type="term" value="P:FtsZ-dependent cytokinesis"/>
    <property type="evidence" value="ECO:0007669"/>
    <property type="project" value="UniProtKB-UniRule"/>
</dbReference>
<gene>
    <name evidence="8" type="primary">zipA</name>
    <name evidence="11" type="ORF">MIT9_P0792</name>
</gene>
<evidence type="ECO:0000256" key="1">
    <source>
        <dbReference type="ARBA" id="ARBA00022475"/>
    </source>
</evidence>
<organism evidence="11 12">
    <name type="scientific">Methylomarinovum caldicuralii</name>
    <dbReference type="NCBI Taxonomy" id="438856"/>
    <lineage>
        <taxon>Bacteria</taxon>
        <taxon>Pseudomonadati</taxon>
        <taxon>Pseudomonadota</taxon>
        <taxon>Gammaproteobacteria</taxon>
        <taxon>Methylococcales</taxon>
        <taxon>Methylothermaceae</taxon>
        <taxon>Methylomarinovum</taxon>
    </lineage>
</organism>
<dbReference type="AlphaFoldDB" id="A0AAU9C9Q2"/>
<dbReference type="GO" id="GO:0032153">
    <property type="term" value="C:cell division site"/>
    <property type="evidence" value="ECO:0007669"/>
    <property type="project" value="UniProtKB-UniRule"/>
</dbReference>
<evidence type="ECO:0000256" key="8">
    <source>
        <dbReference type="HAMAP-Rule" id="MF_00509"/>
    </source>
</evidence>
<dbReference type="PANTHER" id="PTHR38685">
    <property type="entry name" value="CELL DIVISION PROTEIN ZIPA"/>
    <property type="match status" value="1"/>
</dbReference>
<keyword evidence="3 8" id="KW-0132">Cell division</keyword>
<dbReference type="Proteomes" id="UP001321825">
    <property type="component" value="Chromosome"/>
</dbReference>
<reference evidence="12" key="1">
    <citation type="journal article" date="2024" name="Int. J. Syst. Evol. Microbiol.">
        <title>Methylomarinovum tepidoasis sp. nov., a moderately thermophilic methanotroph of the family Methylothermaceae isolated from a deep-sea hydrothermal field.</title>
        <authorList>
            <person name="Hirayama H."/>
            <person name="Takaki Y."/>
            <person name="Abe M."/>
            <person name="Miyazaki M."/>
            <person name="Uematsu K."/>
            <person name="Matsui Y."/>
            <person name="Takai K."/>
        </authorList>
    </citation>
    <scope>NUCLEOTIDE SEQUENCE [LARGE SCALE GENOMIC DNA]</scope>
    <source>
        <strain evidence="12">IT-9</strain>
    </source>
</reference>
<dbReference type="Pfam" id="PF04354">
    <property type="entry name" value="ZipA_C"/>
    <property type="match status" value="1"/>
</dbReference>
<dbReference type="RefSeq" id="WP_317706147.1">
    <property type="nucleotide sequence ID" value="NZ_AP024714.1"/>
</dbReference>
<comment type="similarity">
    <text evidence="8 9">Belongs to the ZipA family.</text>
</comment>
<dbReference type="InterPro" id="IPR011919">
    <property type="entry name" value="Cell_div_ZipA"/>
</dbReference>
<proteinExistence type="inferred from homology"/>
<evidence type="ECO:0000256" key="4">
    <source>
        <dbReference type="ARBA" id="ARBA00022692"/>
    </source>
</evidence>